<name>A0A918VBF6_9ACTN</name>
<organism evidence="2 3">
    <name type="scientific">Streptomyces echinoruber</name>
    <dbReference type="NCBI Taxonomy" id="68898"/>
    <lineage>
        <taxon>Bacteria</taxon>
        <taxon>Bacillati</taxon>
        <taxon>Actinomycetota</taxon>
        <taxon>Actinomycetes</taxon>
        <taxon>Kitasatosporales</taxon>
        <taxon>Streptomycetaceae</taxon>
        <taxon>Streptomyces</taxon>
    </lineage>
</organism>
<keyword evidence="3" id="KW-1185">Reference proteome</keyword>
<feature type="compositionally biased region" description="Gly residues" evidence="1">
    <location>
        <begin position="65"/>
        <end position="76"/>
    </location>
</feature>
<protein>
    <submittedName>
        <fullName evidence="2">Uncharacterized protein</fullName>
    </submittedName>
</protein>
<evidence type="ECO:0000313" key="3">
    <source>
        <dbReference type="Proteomes" id="UP000623010"/>
    </source>
</evidence>
<proteinExistence type="predicted"/>
<reference evidence="2" key="2">
    <citation type="submission" date="2020-09" db="EMBL/GenBank/DDBJ databases">
        <authorList>
            <person name="Sun Q."/>
            <person name="Ohkuma M."/>
        </authorList>
    </citation>
    <scope>NUCLEOTIDE SEQUENCE</scope>
    <source>
        <strain evidence="2">JCM 5016</strain>
    </source>
</reference>
<feature type="region of interest" description="Disordered" evidence="1">
    <location>
        <begin position="1"/>
        <end position="76"/>
    </location>
</feature>
<evidence type="ECO:0000313" key="2">
    <source>
        <dbReference type="EMBL" id="GGZ85490.1"/>
    </source>
</evidence>
<dbReference type="EMBL" id="BMWH01000007">
    <property type="protein sequence ID" value="GGZ85490.1"/>
    <property type="molecule type" value="Genomic_DNA"/>
</dbReference>
<reference evidence="2" key="1">
    <citation type="journal article" date="2014" name="Int. J. Syst. Evol. Microbiol.">
        <title>Complete genome sequence of Corynebacterium casei LMG S-19264T (=DSM 44701T), isolated from a smear-ripened cheese.</title>
        <authorList>
            <consortium name="US DOE Joint Genome Institute (JGI-PGF)"/>
            <person name="Walter F."/>
            <person name="Albersmeier A."/>
            <person name="Kalinowski J."/>
            <person name="Ruckert C."/>
        </authorList>
    </citation>
    <scope>NUCLEOTIDE SEQUENCE</scope>
    <source>
        <strain evidence="2">JCM 5016</strain>
    </source>
</reference>
<dbReference type="AlphaFoldDB" id="A0A918VBF6"/>
<evidence type="ECO:0000256" key="1">
    <source>
        <dbReference type="SAM" id="MobiDB-lite"/>
    </source>
</evidence>
<comment type="caution">
    <text evidence="2">The sequence shown here is derived from an EMBL/GenBank/DDBJ whole genome shotgun (WGS) entry which is preliminary data.</text>
</comment>
<feature type="compositionally biased region" description="Basic residues" evidence="1">
    <location>
        <begin position="32"/>
        <end position="42"/>
    </location>
</feature>
<dbReference type="Proteomes" id="UP000623010">
    <property type="component" value="Unassembled WGS sequence"/>
</dbReference>
<sequence>MHMHAQMHVHEGWSLGYSSPEDPTHPFNVGRVLRRKRSRRTRPPGAAERVGEGAGSLLRSLPAGLAGGPQQFGGFQ</sequence>
<accession>A0A918VBF6</accession>
<gene>
    <name evidence="2" type="ORF">GCM10010389_24710</name>
</gene>